<evidence type="ECO:0000313" key="3">
    <source>
        <dbReference type="EnsemblPlants" id="AET5Gv20700700.27"/>
    </source>
</evidence>
<evidence type="ECO:0000259" key="2">
    <source>
        <dbReference type="PROSITE" id="PS50102"/>
    </source>
</evidence>
<evidence type="ECO:0000256" key="1">
    <source>
        <dbReference type="PROSITE-ProRule" id="PRU00176"/>
    </source>
</evidence>
<dbReference type="AlphaFoldDB" id="A0A453LBQ1"/>
<keyword evidence="1" id="KW-0694">RNA-binding</keyword>
<dbReference type="Proteomes" id="UP000015105">
    <property type="component" value="Chromosome 5D"/>
</dbReference>
<reference evidence="3" key="4">
    <citation type="submission" date="2019-03" db="UniProtKB">
        <authorList>
            <consortium name="EnsemblPlants"/>
        </authorList>
    </citation>
    <scope>IDENTIFICATION</scope>
</reference>
<sequence length="83" mass="9457">MPSWCLLVLVDCPSISKQEVEEEFQKFGEIEGVAFSHDQTSAYINFEKLEDAIFDHRALNGTDLGARNCVLISIGPEEERYLY</sequence>
<dbReference type="Gramene" id="AET5Gv20700700.27">
    <property type="protein sequence ID" value="AET5Gv20700700.27"/>
    <property type="gene ID" value="AET5Gv20700700"/>
</dbReference>
<accession>A0A453LBQ1</accession>
<organism evidence="3 4">
    <name type="scientific">Aegilops tauschii subsp. strangulata</name>
    <name type="common">Goatgrass</name>
    <dbReference type="NCBI Taxonomy" id="200361"/>
    <lineage>
        <taxon>Eukaryota</taxon>
        <taxon>Viridiplantae</taxon>
        <taxon>Streptophyta</taxon>
        <taxon>Embryophyta</taxon>
        <taxon>Tracheophyta</taxon>
        <taxon>Spermatophyta</taxon>
        <taxon>Magnoliopsida</taxon>
        <taxon>Liliopsida</taxon>
        <taxon>Poales</taxon>
        <taxon>Poaceae</taxon>
        <taxon>BOP clade</taxon>
        <taxon>Pooideae</taxon>
        <taxon>Triticodae</taxon>
        <taxon>Triticeae</taxon>
        <taxon>Triticinae</taxon>
        <taxon>Aegilops</taxon>
    </lineage>
</organism>
<keyword evidence="4" id="KW-1185">Reference proteome</keyword>
<dbReference type="EnsemblPlants" id="AET5Gv20700700.27">
    <property type="protein sequence ID" value="AET5Gv20700700.27"/>
    <property type="gene ID" value="AET5Gv20700700"/>
</dbReference>
<dbReference type="CDD" id="cd00590">
    <property type="entry name" value="RRM_SF"/>
    <property type="match status" value="1"/>
</dbReference>
<dbReference type="GO" id="GO:0003723">
    <property type="term" value="F:RNA binding"/>
    <property type="evidence" value="ECO:0007669"/>
    <property type="project" value="UniProtKB-UniRule"/>
</dbReference>
<dbReference type="SUPFAM" id="SSF54928">
    <property type="entry name" value="RNA-binding domain, RBD"/>
    <property type="match status" value="1"/>
</dbReference>
<dbReference type="InterPro" id="IPR035979">
    <property type="entry name" value="RBD_domain_sf"/>
</dbReference>
<dbReference type="PROSITE" id="PS50102">
    <property type="entry name" value="RRM"/>
    <property type="match status" value="1"/>
</dbReference>
<protein>
    <recommendedName>
        <fullName evidence="2">RRM domain-containing protein</fullName>
    </recommendedName>
</protein>
<dbReference type="InterPro" id="IPR012677">
    <property type="entry name" value="Nucleotide-bd_a/b_plait_sf"/>
</dbReference>
<reference evidence="3" key="3">
    <citation type="journal article" date="2017" name="Nature">
        <title>Genome sequence of the progenitor of the wheat D genome Aegilops tauschii.</title>
        <authorList>
            <person name="Luo M.C."/>
            <person name="Gu Y.Q."/>
            <person name="Puiu D."/>
            <person name="Wang H."/>
            <person name="Twardziok S.O."/>
            <person name="Deal K.R."/>
            <person name="Huo N."/>
            <person name="Zhu T."/>
            <person name="Wang L."/>
            <person name="Wang Y."/>
            <person name="McGuire P.E."/>
            <person name="Liu S."/>
            <person name="Long H."/>
            <person name="Ramasamy R.K."/>
            <person name="Rodriguez J.C."/>
            <person name="Van S.L."/>
            <person name="Yuan L."/>
            <person name="Wang Z."/>
            <person name="Xia Z."/>
            <person name="Xiao L."/>
            <person name="Anderson O.D."/>
            <person name="Ouyang S."/>
            <person name="Liang Y."/>
            <person name="Zimin A.V."/>
            <person name="Pertea G."/>
            <person name="Qi P."/>
            <person name="Bennetzen J.L."/>
            <person name="Dai X."/>
            <person name="Dawson M.W."/>
            <person name="Muller H.G."/>
            <person name="Kugler K."/>
            <person name="Rivarola-Duarte L."/>
            <person name="Spannagl M."/>
            <person name="Mayer K.F.X."/>
            <person name="Lu F.H."/>
            <person name="Bevan M.W."/>
            <person name="Leroy P."/>
            <person name="Li P."/>
            <person name="You F.M."/>
            <person name="Sun Q."/>
            <person name="Liu Z."/>
            <person name="Lyons E."/>
            <person name="Wicker T."/>
            <person name="Salzberg S.L."/>
            <person name="Devos K.M."/>
            <person name="Dvorak J."/>
        </authorList>
    </citation>
    <scope>NUCLEOTIDE SEQUENCE [LARGE SCALE GENOMIC DNA]</scope>
    <source>
        <strain evidence="3">cv. AL8/78</strain>
    </source>
</reference>
<reference evidence="4" key="2">
    <citation type="journal article" date="2017" name="Nat. Plants">
        <title>The Aegilops tauschii genome reveals multiple impacts of transposons.</title>
        <authorList>
            <person name="Zhao G."/>
            <person name="Zou C."/>
            <person name="Li K."/>
            <person name="Wang K."/>
            <person name="Li T."/>
            <person name="Gao L."/>
            <person name="Zhang X."/>
            <person name="Wang H."/>
            <person name="Yang Z."/>
            <person name="Liu X."/>
            <person name="Jiang W."/>
            <person name="Mao L."/>
            <person name="Kong X."/>
            <person name="Jiao Y."/>
            <person name="Jia J."/>
        </authorList>
    </citation>
    <scope>NUCLEOTIDE SEQUENCE [LARGE SCALE GENOMIC DNA]</scope>
    <source>
        <strain evidence="4">cv. AL8/78</strain>
    </source>
</reference>
<reference evidence="4" key="1">
    <citation type="journal article" date="2014" name="Science">
        <title>Ancient hybridizations among the ancestral genomes of bread wheat.</title>
        <authorList>
            <consortium name="International Wheat Genome Sequencing Consortium,"/>
            <person name="Marcussen T."/>
            <person name="Sandve S.R."/>
            <person name="Heier L."/>
            <person name="Spannagl M."/>
            <person name="Pfeifer M."/>
            <person name="Jakobsen K.S."/>
            <person name="Wulff B.B."/>
            <person name="Steuernagel B."/>
            <person name="Mayer K.F."/>
            <person name="Olsen O.A."/>
        </authorList>
    </citation>
    <scope>NUCLEOTIDE SEQUENCE [LARGE SCALE GENOMIC DNA]</scope>
    <source>
        <strain evidence="4">cv. AL8/78</strain>
    </source>
</reference>
<dbReference type="Pfam" id="PF00076">
    <property type="entry name" value="RRM_1"/>
    <property type="match status" value="1"/>
</dbReference>
<proteinExistence type="predicted"/>
<evidence type="ECO:0000313" key="4">
    <source>
        <dbReference type="Proteomes" id="UP000015105"/>
    </source>
</evidence>
<dbReference type="Gene3D" id="3.30.70.330">
    <property type="match status" value="1"/>
</dbReference>
<feature type="domain" description="RRM" evidence="2">
    <location>
        <begin position="1"/>
        <end position="83"/>
    </location>
</feature>
<dbReference type="InterPro" id="IPR000504">
    <property type="entry name" value="RRM_dom"/>
</dbReference>
<reference evidence="3" key="5">
    <citation type="journal article" date="2021" name="G3 (Bethesda)">
        <title>Aegilops tauschii genome assembly Aet v5.0 features greater sequence contiguity and improved annotation.</title>
        <authorList>
            <person name="Wang L."/>
            <person name="Zhu T."/>
            <person name="Rodriguez J.C."/>
            <person name="Deal K.R."/>
            <person name="Dubcovsky J."/>
            <person name="McGuire P.E."/>
            <person name="Lux T."/>
            <person name="Spannagl M."/>
            <person name="Mayer K.F.X."/>
            <person name="Baldrich P."/>
            <person name="Meyers B.C."/>
            <person name="Huo N."/>
            <person name="Gu Y.Q."/>
            <person name="Zhou H."/>
            <person name="Devos K.M."/>
            <person name="Bennetzen J.L."/>
            <person name="Unver T."/>
            <person name="Budak H."/>
            <person name="Gulick P.J."/>
            <person name="Galiba G."/>
            <person name="Kalapos B."/>
            <person name="Nelson D.R."/>
            <person name="Li P."/>
            <person name="You F.M."/>
            <person name="Luo M.C."/>
            <person name="Dvorak J."/>
        </authorList>
    </citation>
    <scope>NUCLEOTIDE SEQUENCE [LARGE SCALE GENOMIC DNA]</scope>
    <source>
        <strain evidence="3">cv. AL8/78</strain>
    </source>
</reference>
<name>A0A453LBQ1_AEGTS</name>